<name>A0A4X2KGA2_VOMUR</name>
<gene>
    <name evidence="10" type="primary">PNPLA5</name>
</gene>
<reference evidence="10" key="2">
    <citation type="submission" date="2025-08" db="UniProtKB">
        <authorList>
            <consortium name="Ensembl"/>
        </authorList>
    </citation>
    <scope>IDENTIFICATION</scope>
</reference>
<dbReference type="STRING" id="29139.ENSVURP00010009006"/>
<dbReference type="Proteomes" id="UP000314987">
    <property type="component" value="Unassembled WGS sequence"/>
</dbReference>
<feature type="short sequence motif" description="DGA/G" evidence="8">
    <location>
        <begin position="208"/>
        <end position="210"/>
    </location>
</feature>
<keyword evidence="3 8" id="KW-0442">Lipid degradation</keyword>
<evidence type="ECO:0000256" key="6">
    <source>
        <dbReference type="ARBA" id="ARBA00057702"/>
    </source>
</evidence>
<dbReference type="EC" id="3.1.1.3" evidence="1"/>
<dbReference type="FunFam" id="3.40.1090.10:FF:000027">
    <property type="entry name" value="Patatin like phospholipase domain containing 5"/>
    <property type="match status" value="1"/>
</dbReference>
<feature type="short sequence motif" description="GXGXXG" evidence="8">
    <location>
        <begin position="56"/>
        <end position="61"/>
    </location>
</feature>
<evidence type="ECO:0000256" key="5">
    <source>
        <dbReference type="ARBA" id="ARBA00023369"/>
    </source>
</evidence>
<dbReference type="GeneTree" id="ENSGT00940000162116"/>
<keyword evidence="4 8" id="KW-0443">Lipid metabolism</keyword>
<dbReference type="InterPro" id="IPR033562">
    <property type="entry name" value="PLPL"/>
</dbReference>
<reference evidence="10" key="3">
    <citation type="submission" date="2025-09" db="UniProtKB">
        <authorList>
            <consortium name="Ensembl"/>
        </authorList>
    </citation>
    <scope>IDENTIFICATION</scope>
</reference>
<feature type="short sequence motif" description="GXSXG" evidence="8">
    <location>
        <begin position="87"/>
        <end position="91"/>
    </location>
</feature>
<dbReference type="PANTHER" id="PTHR12406">
    <property type="entry name" value="CALCIUM-INDEPENDENT PHOSPHOLIPASE A2 IPLA2 -RELATED"/>
    <property type="match status" value="1"/>
</dbReference>
<evidence type="ECO:0000256" key="7">
    <source>
        <dbReference type="ARBA" id="ARBA00072602"/>
    </source>
</evidence>
<evidence type="ECO:0000256" key="3">
    <source>
        <dbReference type="ARBA" id="ARBA00022963"/>
    </source>
</evidence>
<evidence type="ECO:0000256" key="2">
    <source>
        <dbReference type="ARBA" id="ARBA00022801"/>
    </source>
</evidence>
<evidence type="ECO:0000256" key="8">
    <source>
        <dbReference type="PROSITE-ProRule" id="PRU01161"/>
    </source>
</evidence>
<feature type="active site" description="Nucleophile" evidence="8">
    <location>
        <position position="89"/>
    </location>
</feature>
<dbReference type="InterPro" id="IPR016035">
    <property type="entry name" value="Acyl_Trfase/lysoPLipase"/>
</dbReference>
<dbReference type="SUPFAM" id="SSF52151">
    <property type="entry name" value="FabD/lysophospholipase-like"/>
    <property type="match status" value="1"/>
</dbReference>
<proteinExistence type="predicted"/>
<evidence type="ECO:0000259" key="9">
    <source>
        <dbReference type="PROSITE" id="PS51635"/>
    </source>
</evidence>
<dbReference type="GO" id="GO:0016020">
    <property type="term" value="C:membrane"/>
    <property type="evidence" value="ECO:0007669"/>
    <property type="project" value="TreeGrafter"/>
</dbReference>
<protein>
    <recommendedName>
        <fullName evidence="7">Patatin-like phospholipase domain-containing protein 5</fullName>
        <ecNumber evidence="1">3.1.1.3</ecNumber>
    </recommendedName>
</protein>
<dbReference type="Pfam" id="PF01734">
    <property type="entry name" value="Patatin"/>
    <property type="match status" value="1"/>
</dbReference>
<dbReference type="Ensembl" id="ENSVURT00010010214.1">
    <property type="protein sequence ID" value="ENSVURP00010009006.1"/>
    <property type="gene ID" value="ENSVURG00010006970.1"/>
</dbReference>
<dbReference type="GO" id="GO:0004806">
    <property type="term" value="F:triacylglycerol lipase activity"/>
    <property type="evidence" value="ECO:0007669"/>
    <property type="project" value="UniProtKB-EC"/>
</dbReference>
<feature type="active site" description="Proton acceptor" evidence="8">
    <location>
        <position position="208"/>
    </location>
</feature>
<evidence type="ECO:0000313" key="11">
    <source>
        <dbReference type="Proteomes" id="UP000314987"/>
    </source>
</evidence>
<keyword evidence="11" id="KW-1185">Reference proteome</keyword>
<dbReference type="GO" id="GO:0005737">
    <property type="term" value="C:cytoplasm"/>
    <property type="evidence" value="ECO:0007669"/>
    <property type="project" value="TreeGrafter"/>
</dbReference>
<dbReference type="GO" id="GO:0055088">
    <property type="term" value="P:lipid homeostasis"/>
    <property type="evidence" value="ECO:0007669"/>
    <property type="project" value="TreeGrafter"/>
</dbReference>
<dbReference type="PANTHER" id="PTHR12406:SF4">
    <property type="entry name" value="PATATIN-LIKE PHOSPHOLIPASE DOMAIN-CONTAINING PROTEIN 5"/>
    <property type="match status" value="1"/>
</dbReference>
<evidence type="ECO:0000256" key="1">
    <source>
        <dbReference type="ARBA" id="ARBA00013279"/>
    </source>
</evidence>
<feature type="domain" description="PNPLA" evidence="9">
    <location>
        <begin position="52"/>
        <end position="221"/>
    </location>
</feature>
<keyword evidence="2 8" id="KW-0378">Hydrolase</keyword>
<dbReference type="Gene3D" id="3.40.1090.10">
    <property type="entry name" value="Cytosolic phospholipase A2 catalytic domain"/>
    <property type="match status" value="1"/>
</dbReference>
<dbReference type="GO" id="GO:0019433">
    <property type="term" value="P:triglyceride catabolic process"/>
    <property type="evidence" value="ECO:0007669"/>
    <property type="project" value="TreeGrafter"/>
</dbReference>
<reference evidence="11" key="1">
    <citation type="submission" date="2018-12" db="EMBL/GenBank/DDBJ databases">
        <authorList>
            <person name="Yazar S."/>
        </authorList>
    </citation>
    <scope>NUCLEOTIDE SEQUENCE [LARGE SCALE GENOMIC DNA]</scope>
</reference>
<dbReference type="PROSITE" id="PS51635">
    <property type="entry name" value="PNPLA"/>
    <property type="match status" value="1"/>
</dbReference>
<dbReference type="InterPro" id="IPR002641">
    <property type="entry name" value="PNPLA_dom"/>
</dbReference>
<organism evidence="10 11">
    <name type="scientific">Vombatus ursinus</name>
    <name type="common">Common wombat</name>
    <dbReference type="NCBI Taxonomy" id="29139"/>
    <lineage>
        <taxon>Eukaryota</taxon>
        <taxon>Metazoa</taxon>
        <taxon>Chordata</taxon>
        <taxon>Craniata</taxon>
        <taxon>Vertebrata</taxon>
        <taxon>Euteleostomi</taxon>
        <taxon>Mammalia</taxon>
        <taxon>Metatheria</taxon>
        <taxon>Diprotodontia</taxon>
        <taxon>Vombatidae</taxon>
        <taxon>Vombatus</taxon>
    </lineage>
</organism>
<comment type="function">
    <text evidence="6">Has abundant triacylglycerol lipase activity.</text>
</comment>
<comment type="catalytic activity">
    <reaction evidence="5">
        <text>a triacylglycerol + H2O = a diacylglycerol + a fatty acid + H(+)</text>
        <dbReference type="Rhea" id="RHEA:12044"/>
        <dbReference type="ChEBI" id="CHEBI:15377"/>
        <dbReference type="ChEBI" id="CHEBI:15378"/>
        <dbReference type="ChEBI" id="CHEBI:17855"/>
        <dbReference type="ChEBI" id="CHEBI:18035"/>
        <dbReference type="ChEBI" id="CHEBI:28868"/>
        <dbReference type="EC" id="3.1.1.3"/>
    </reaction>
    <physiologicalReaction direction="left-to-right" evidence="5">
        <dbReference type="Rhea" id="RHEA:12045"/>
    </physiologicalReaction>
</comment>
<evidence type="ECO:0000256" key="4">
    <source>
        <dbReference type="ARBA" id="ARBA00023098"/>
    </source>
</evidence>
<dbReference type="GO" id="GO:0005811">
    <property type="term" value="C:lipid droplet"/>
    <property type="evidence" value="ECO:0007669"/>
    <property type="project" value="TreeGrafter"/>
</dbReference>
<accession>A0A4X2KGA2</accession>
<dbReference type="AlphaFoldDB" id="A0A4X2KGA2"/>
<sequence length="550" mass="61111">MLAAATGSARLPRRRLGSLGFLPRAPGGGGRIQGCFQARCADMYEQEGSWDMSFAGSGFMGLYHVGVIACLRERAPQLLSGTRRFYGSSSGSLCCLATITSKSMDFCCSNLMDIIKEIQTKSIGIFHPSYDVMDFVKRRLQKHLPDNVHELASQRLGISLTRCPDGKNVIITHFATRDELIQVVLCSMYFPFYCGIIPPEFQGNRYVDGALSNNVPFIDPKRTITISPFHGTVDICPESSSASFHELNLCNANFQICTRNLHFGVMSLIPPEPEVVADVCRQGYLDALRFLERRGITKEGVIPSLLCGAISSSSSVIWPASGNGGRNGGSEEEGKSGGLCANWRVPNVLVRDVSKFELLSPELEAALLKSCEKPSGFFARFSRSIPGQVLTYTLLPCTLPLEYVYFKTKRFISWIPEAPEDMRWMHYELKKFGTFVLSEVKHRLLGSAWLVEPLPPHDEHFLGRDCPCLPNHCGNELADMVTGPLESSSFFSHQLLQPWPEVTQSGECLSASPGSWGCCLSGHWEQFSYCEMLWSMPSVHWTFWAYVCPS</sequence>
<dbReference type="FunFam" id="3.40.1090.10:FF:000003">
    <property type="entry name" value="Patatin-like phospholipase domain-containing protein 2"/>
    <property type="match status" value="1"/>
</dbReference>
<evidence type="ECO:0000313" key="10">
    <source>
        <dbReference type="Ensembl" id="ENSVURP00010009006.1"/>
    </source>
</evidence>